<protein>
    <submittedName>
        <fullName evidence="16">Transcription factor Ouib</fullName>
    </submittedName>
</protein>
<accession>A0A6J2TGZ1</accession>
<dbReference type="GO" id="GO:0003677">
    <property type="term" value="F:DNA binding"/>
    <property type="evidence" value="ECO:0007669"/>
    <property type="project" value="UniProtKB-KW"/>
</dbReference>
<dbReference type="FunFam" id="3.30.160.60:FF:000325">
    <property type="entry name" value="ZFP90 zinc finger protein"/>
    <property type="match status" value="1"/>
</dbReference>
<keyword evidence="2 11" id="KW-0479">Metal-binding</keyword>
<name>A0A6J2TGZ1_DROLE</name>
<dbReference type="Pfam" id="PF00096">
    <property type="entry name" value="zf-C2H2"/>
    <property type="match status" value="3"/>
</dbReference>
<dbReference type="GO" id="GO:0005634">
    <property type="term" value="C:nucleus"/>
    <property type="evidence" value="ECO:0007669"/>
    <property type="project" value="UniProtKB-SubCell"/>
</dbReference>
<organism evidence="15 16">
    <name type="scientific">Drosophila lebanonensis</name>
    <name type="common">Fruit fly</name>
    <name type="synonym">Scaptodrosophila lebanonensis</name>
    <dbReference type="NCBI Taxonomy" id="7225"/>
    <lineage>
        <taxon>Eukaryota</taxon>
        <taxon>Metazoa</taxon>
        <taxon>Ecdysozoa</taxon>
        <taxon>Arthropoda</taxon>
        <taxon>Hexapoda</taxon>
        <taxon>Insecta</taxon>
        <taxon>Pterygota</taxon>
        <taxon>Neoptera</taxon>
        <taxon>Endopterygota</taxon>
        <taxon>Diptera</taxon>
        <taxon>Brachycera</taxon>
        <taxon>Muscomorpha</taxon>
        <taxon>Ephydroidea</taxon>
        <taxon>Drosophilidae</taxon>
        <taxon>Scaptodrosophila</taxon>
    </lineage>
</organism>
<evidence type="ECO:0000256" key="5">
    <source>
        <dbReference type="ARBA" id="ARBA00022833"/>
    </source>
</evidence>
<evidence type="ECO:0000256" key="8">
    <source>
        <dbReference type="ARBA" id="ARBA00023163"/>
    </source>
</evidence>
<dbReference type="GO" id="GO:0010468">
    <property type="term" value="P:regulation of gene expression"/>
    <property type="evidence" value="ECO:0007669"/>
    <property type="project" value="TreeGrafter"/>
</dbReference>
<dbReference type="PROSITE" id="PS51915">
    <property type="entry name" value="ZAD"/>
    <property type="match status" value="1"/>
</dbReference>
<feature type="region of interest" description="Disordered" evidence="12">
    <location>
        <begin position="134"/>
        <end position="159"/>
    </location>
</feature>
<evidence type="ECO:0000259" key="14">
    <source>
        <dbReference type="PROSITE" id="PS51915"/>
    </source>
</evidence>
<dbReference type="InterPro" id="IPR036236">
    <property type="entry name" value="Znf_C2H2_sf"/>
</dbReference>
<proteinExistence type="predicted"/>
<evidence type="ECO:0000313" key="16">
    <source>
        <dbReference type="RefSeq" id="XP_030374353.1"/>
    </source>
</evidence>
<dbReference type="GeneID" id="115623933"/>
<evidence type="ECO:0000256" key="1">
    <source>
        <dbReference type="ARBA" id="ARBA00004123"/>
    </source>
</evidence>
<gene>
    <name evidence="16" type="primary">LOC115623933</name>
</gene>
<evidence type="ECO:0000256" key="6">
    <source>
        <dbReference type="ARBA" id="ARBA00023015"/>
    </source>
</evidence>
<dbReference type="GO" id="GO:0008270">
    <property type="term" value="F:zinc ion binding"/>
    <property type="evidence" value="ECO:0007669"/>
    <property type="project" value="UniProtKB-UniRule"/>
</dbReference>
<feature type="domain" description="C2H2-type" evidence="13">
    <location>
        <begin position="308"/>
        <end position="335"/>
    </location>
</feature>
<evidence type="ECO:0000256" key="11">
    <source>
        <dbReference type="PROSITE-ProRule" id="PRU01263"/>
    </source>
</evidence>
<keyword evidence="3" id="KW-0677">Repeat</keyword>
<keyword evidence="7" id="KW-0238">DNA-binding</keyword>
<dbReference type="InterPro" id="IPR013087">
    <property type="entry name" value="Znf_C2H2_type"/>
</dbReference>
<feature type="binding site" evidence="11">
    <location>
        <position position="54"/>
    </location>
    <ligand>
        <name>Zn(2+)</name>
        <dbReference type="ChEBI" id="CHEBI:29105"/>
    </ligand>
</feature>
<dbReference type="InterPro" id="IPR050331">
    <property type="entry name" value="Zinc_finger"/>
</dbReference>
<dbReference type="InterPro" id="IPR012934">
    <property type="entry name" value="Znf_AD"/>
</dbReference>
<dbReference type="PANTHER" id="PTHR16515:SF49">
    <property type="entry name" value="GASTRULA ZINC FINGER PROTEIN XLCGF49.1-LIKE-RELATED"/>
    <property type="match status" value="1"/>
</dbReference>
<keyword evidence="4 10" id="KW-0863">Zinc-finger</keyword>
<dbReference type="PANTHER" id="PTHR16515">
    <property type="entry name" value="PR DOMAIN ZINC FINGER PROTEIN"/>
    <property type="match status" value="1"/>
</dbReference>
<dbReference type="SMART" id="SM00355">
    <property type="entry name" value="ZnF_C2H2"/>
    <property type="match status" value="5"/>
</dbReference>
<dbReference type="SUPFAM" id="SSF57716">
    <property type="entry name" value="Glucocorticoid receptor-like (DNA-binding domain)"/>
    <property type="match status" value="1"/>
</dbReference>
<dbReference type="Pfam" id="PF07776">
    <property type="entry name" value="zf-AD"/>
    <property type="match status" value="1"/>
</dbReference>
<dbReference type="OrthoDB" id="8113227at2759"/>
<feature type="domain" description="C2H2-type" evidence="13">
    <location>
        <begin position="224"/>
        <end position="251"/>
    </location>
</feature>
<comment type="subcellular location">
    <subcellularLocation>
        <location evidence="1">Nucleus</location>
    </subcellularLocation>
</comment>
<dbReference type="FunFam" id="3.30.160.60:FF:000145">
    <property type="entry name" value="Zinc finger protein 574"/>
    <property type="match status" value="1"/>
</dbReference>
<evidence type="ECO:0000256" key="9">
    <source>
        <dbReference type="ARBA" id="ARBA00023242"/>
    </source>
</evidence>
<evidence type="ECO:0000259" key="13">
    <source>
        <dbReference type="PROSITE" id="PS50157"/>
    </source>
</evidence>
<feature type="domain" description="C2H2-type" evidence="13">
    <location>
        <begin position="196"/>
        <end position="223"/>
    </location>
</feature>
<dbReference type="Gene3D" id="3.30.160.60">
    <property type="entry name" value="Classic Zinc Finger"/>
    <property type="match status" value="4"/>
</dbReference>
<dbReference type="AlphaFoldDB" id="A0A6J2TGZ1"/>
<evidence type="ECO:0000256" key="12">
    <source>
        <dbReference type="SAM" id="MobiDB-lite"/>
    </source>
</evidence>
<dbReference type="PROSITE" id="PS00028">
    <property type="entry name" value="ZINC_FINGER_C2H2_1"/>
    <property type="match status" value="5"/>
</dbReference>
<dbReference type="SUPFAM" id="SSF57667">
    <property type="entry name" value="beta-beta-alpha zinc fingers"/>
    <property type="match status" value="3"/>
</dbReference>
<feature type="binding site" evidence="11">
    <location>
        <position position="7"/>
    </location>
    <ligand>
        <name>Zn(2+)</name>
        <dbReference type="ChEBI" id="CHEBI:29105"/>
    </ligand>
</feature>
<dbReference type="PROSITE" id="PS50157">
    <property type="entry name" value="ZINC_FINGER_C2H2_2"/>
    <property type="match status" value="5"/>
</dbReference>
<evidence type="ECO:0000313" key="15">
    <source>
        <dbReference type="Proteomes" id="UP000504634"/>
    </source>
</evidence>
<dbReference type="SMART" id="SM00868">
    <property type="entry name" value="zf-AD"/>
    <property type="match status" value="1"/>
</dbReference>
<keyword evidence="5 11" id="KW-0862">Zinc</keyword>
<feature type="domain" description="C2H2-type" evidence="13">
    <location>
        <begin position="280"/>
        <end position="307"/>
    </location>
</feature>
<dbReference type="FunFam" id="3.30.160.60:FF:000634">
    <property type="entry name" value="Zinc finger X-chromosomal protein"/>
    <property type="match status" value="1"/>
</dbReference>
<keyword evidence="8" id="KW-0804">Transcription</keyword>
<evidence type="ECO:0000256" key="2">
    <source>
        <dbReference type="ARBA" id="ARBA00022723"/>
    </source>
</evidence>
<reference evidence="16" key="1">
    <citation type="submission" date="2025-08" db="UniProtKB">
        <authorList>
            <consortium name="RefSeq"/>
        </authorList>
    </citation>
    <scope>IDENTIFICATION</scope>
    <source>
        <strain evidence="16">11010-0011.00</strain>
        <tissue evidence="16">Whole body</tissue>
    </source>
</reference>
<evidence type="ECO:0000256" key="3">
    <source>
        <dbReference type="ARBA" id="ARBA00022737"/>
    </source>
</evidence>
<evidence type="ECO:0000256" key="10">
    <source>
        <dbReference type="PROSITE-ProRule" id="PRU00042"/>
    </source>
</evidence>
<feature type="domain" description="C2H2-type" evidence="13">
    <location>
        <begin position="252"/>
        <end position="279"/>
    </location>
</feature>
<feature type="domain" description="ZAD" evidence="14">
    <location>
        <begin position="5"/>
        <end position="78"/>
    </location>
</feature>
<feature type="binding site" evidence="11">
    <location>
        <position position="10"/>
    </location>
    <ligand>
        <name>Zn(2+)</name>
        <dbReference type="ChEBI" id="CHEBI:29105"/>
    </ligand>
</feature>
<evidence type="ECO:0000256" key="4">
    <source>
        <dbReference type="ARBA" id="ARBA00022771"/>
    </source>
</evidence>
<evidence type="ECO:0000256" key="7">
    <source>
        <dbReference type="ARBA" id="ARBA00023125"/>
    </source>
</evidence>
<keyword evidence="9" id="KW-0539">Nucleus</keyword>
<keyword evidence="15" id="KW-1185">Reference proteome</keyword>
<dbReference type="FunFam" id="3.30.160.60:FF:000110">
    <property type="entry name" value="Zinc finger protein-like"/>
    <property type="match status" value="1"/>
</dbReference>
<dbReference type="Proteomes" id="UP000504634">
    <property type="component" value="Unplaced"/>
</dbReference>
<sequence>MDLELVCRICLEQPKNESLMATNDEFYTQIELCTGLRLQLMHASKTATKICTSCALLLRAALKLRTICEQADKRLRSEFLLLEKEPDLKEVVEEASSAFGENEEDDDEDICASEIHLDYLNTDDEGSQEQLTISIKSDSDTNDAETAAEGKLNGLKNNKSPVKDTTNKYLKIKRISIAVQNAALEAKSPDLLGVSYVCKFCSNVYSDKVKLTAHMKLHSEYKPHECEICQKRFRQTPQLARHMNSHTGQRPYKCKFCSSRFADPSTHKKHERIHTNERPYKCEYCSKSFAYSNVLNVHLMVHTGERPFSCQFCDRRFSQLHHKKAHERVHERNAKGL</sequence>
<keyword evidence="6" id="KW-0805">Transcription regulation</keyword>
<dbReference type="RefSeq" id="XP_030374353.1">
    <property type="nucleotide sequence ID" value="XM_030518493.1"/>
</dbReference>
<feature type="binding site" evidence="11">
    <location>
        <position position="51"/>
    </location>
    <ligand>
        <name>Zn(2+)</name>
        <dbReference type="ChEBI" id="CHEBI:29105"/>
    </ligand>
</feature>